<dbReference type="EMBL" id="KV922035">
    <property type="protein sequence ID" value="ORE02723.1"/>
    <property type="molecule type" value="Genomic_DNA"/>
</dbReference>
<evidence type="ECO:0000256" key="6">
    <source>
        <dbReference type="ARBA" id="ARBA00022989"/>
    </source>
</evidence>
<dbReference type="InterPro" id="IPR012571">
    <property type="entry name" value="Mdm31/Mdm32"/>
</dbReference>
<sequence>MSELCKNNKIWVQQARHFHSSYIRQQQQRHVTKAELLAQARGFFERLKIRIKYPLMRQIRPWTLNDATALFSWLFLGHTVWLLVGTTSFVSLILWTANSLQFQEWIAYRIGKYLTSATGATVVFESAIVPNWKDGKIRFNHVRIYRMPRSELEKFEQEQQKKVVVNEEDDPLAGVELADDEKDNEVLKKWMWYNLVIDRVEVTLSLIRWLDGKGLVQSADIQGVRGVVDRRHVRWDPDEPYDPVAARHKYTPGDFELEKFTIEDLLITVYQPNGFRPYPVSIFHAQLDRFRKQWLFYDILCATTITGSFDKCLFSVHSPQLEKSVLEQSGHIDFPASGFRSHDIYHYYPFKRQDPNGVVVGGETEKFGVLTDDDMKKQGYKRKSRLRIDGVKIDHLNRGVEGPPGWITSGTVDICADIYIPQEAAEADSTELLRQLVYELTDSIELPQPDMNNKKFIMDVDFRFKDTKASVPLKTPELSYLNSAMVRPVVGYISRNKAIVPIKVRVVMDLSNFDGSWTVYDSTLAERLGEKLGQGFVDLTLDQQERNRRLKRIGFWSIKEMSRNLLYIHDMMRGTSRGFWSYLGTGTY</sequence>
<comment type="function">
    <text evidence="9">Involved in the organization of the mitochondrial membranes and the global structure of the mitochondria. Also required for mitochondrial distribution and mobility as well as for the maintenance of mitochondrial DNA nucleoids structures.</text>
</comment>
<dbReference type="OrthoDB" id="17678at2759"/>
<evidence type="ECO:0000256" key="4">
    <source>
        <dbReference type="ARBA" id="ARBA00022792"/>
    </source>
</evidence>
<dbReference type="PANTHER" id="PTHR31068:SF0">
    <property type="entry name" value="MITOCHONDRIAL DISTRIBUTION AND MORPHOLOGY PROTEIN 31"/>
    <property type="match status" value="1"/>
</dbReference>
<dbReference type="AlphaFoldDB" id="A0A1X0QSI6"/>
<evidence type="ECO:0000256" key="10">
    <source>
        <dbReference type="SAM" id="Phobius"/>
    </source>
</evidence>
<evidence type="ECO:0000256" key="8">
    <source>
        <dbReference type="ARBA" id="ARBA00023136"/>
    </source>
</evidence>
<accession>A0A1X0QSI6</accession>
<proteinExistence type="inferred from homology"/>
<feature type="transmembrane region" description="Helical" evidence="10">
    <location>
        <begin position="70"/>
        <end position="95"/>
    </location>
</feature>
<dbReference type="GO" id="GO:0007005">
    <property type="term" value="P:mitochondrion organization"/>
    <property type="evidence" value="ECO:0007669"/>
    <property type="project" value="InterPro"/>
</dbReference>
<evidence type="ECO:0000256" key="2">
    <source>
        <dbReference type="ARBA" id="ARBA00005687"/>
    </source>
</evidence>
<keyword evidence="6 10" id="KW-1133">Transmembrane helix</keyword>
<gene>
    <name evidence="11" type="ORF">BCV72DRAFT_214682</name>
</gene>
<evidence type="ECO:0000256" key="5">
    <source>
        <dbReference type="ARBA" id="ARBA00022946"/>
    </source>
</evidence>
<evidence type="ECO:0000256" key="1">
    <source>
        <dbReference type="ARBA" id="ARBA00004273"/>
    </source>
</evidence>
<name>A0A1X0QSI6_RHIZD</name>
<evidence type="ECO:0000256" key="7">
    <source>
        <dbReference type="ARBA" id="ARBA00023128"/>
    </source>
</evidence>
<reference evidence="11" key="1">
    <citation type="journal article" date="2016" name="Proc. Natl. Acad. Sci. U.S.A.">
        <title>Lipid metabolic changes in an early divergent fungus govern the establishment of a mutualistic symbiosis with endobacteria.</title>
        <authorList>
            <person name="Lastovetsky O.A."/>
            <person name="Gaspar M.L."/>
            <person name="Mondo S.J."/>
            <person name="LaButti K.M."/>
            <person name="Sandor L."/>
            <person name="Grigoriev I.V."/>
            <person name="Henry S.A."/>
            <person name="Pawlowska T.E."/>
        </authorList>
    </citation>
    <scope>NUCLEOTIDE SEQUENCE [LARGE SCALE GENOMIC DNA]</scope>
    <source>
        <strain evidence="11">ATCC 52814</strain>
    </source>
</reference>
<comment type="subcellular location">
    <subcellularLocation>
        <location evidence="1">Mitochondrion inner membrane</location>
    </subcellularLocation>
</comment>
<dbReference type="PANTHER" id="PTHR31068">
    <property type="entry name" value="MITOCHONDRIAL DISTRIBUTION AND MORPHOLOGY PROTEIN 31"/>
    <property type="match status" value="1"/>
</dbReference>
<keyword evidence="7" id="KW-0496">Mitochondrion</keyword>
<dbReference type="Pfam" id="PF08118">
    <property type="entry name" value="MDM31_MDM32"/>
    <property type="match status" value="2"/>
</dbReference>
<evidence type="ECO:0000256" key="9">
    <source>
        <dbReference type="ARBA" id="ARBA00025191"/>
    </source>
</evidence>
<dbReference type="Proteomes" id="UP000242414">
    <property type="component" value="Unassembled WGS sequence"/>
</dbReference>
<dbReference type="GO" id="GO:0000001">
    <property type="term" value="P:mitochondrion inheritance"/>
    <property type="evidence" value="ECO:0007669"/>
    <property type="project" value="InterPro"/>
</dbReference>
<evidence type="ECO:0000313" key="11">
    <source>
        <dbReference type="EMBL" id="ORE02723.1"/>
    </source>
</evidence>
<keyword evidence="8 10" id="KW-0472">Membrane</keyword>
<comment type="similarity">
    <text evidence="2">Belongs to the MDM31/MDM32 family.</text>
</comment>
<organism evidence="11">
    <name type="scientific">Rhizopus microsporus var. microsporus</name>
    <dbReference type="NCBI Taxonomy" id="86635"/>
    <lineage>
        <taxon>Eukaryota</taxon>
        <taxon>Fungi</taxon>
        <taxon>Fungi incertae sedis</taxon>
        <taxon>Mucoromycota</taxon>
        <taxon>Mucoromycotina</taxon>
        <taxon>Mucoromycetes</taxon>
        <taxon>Mucorales</taxon>
        <taxon>Mucorineae</taxon>
        <taxon>Rhizopodaceae</taxon>
        <taxon>Rhizopus</taxon>
    </lineage>
</organism>
<keyword evidence="4" id="KW-0999">Mitochondrion inner membrane</keyword>
<evidence type="ECO:0000256" key="3">
    <source>
        <dbReference type="ARBA" id="ARBA00022692"/>
    </source>
</evidence>
<keyword evidence="5" id="KW-0809">Transit peptide</keyword>
<dbReference type="GO" id="GO:0005743">
    <property type="term" value="C:mitochondrial inner membrane"/>
    <property type="evidence" value="ECO:0007669"/>
    <property type="project" value="UniProtKB-SubCell"/>
</dbReference>
<dbReference type="VEuPathDB" id="FungiDB:BCV72DRAFT_214682"/>
<keyword evidence="3 10" id="KW-0812">Transmembrane</keyword>
<protein>
    <submittedName>
        <fullName evidence="11">Mitochondrial distribution and morphology protein family 31/32</fullName>
    </submittedName>
</protein>